<comment type="caution">
    <text evidence="3">The sequence shown here is derived from an EMBL/GenBank/DDBJ whole genome shotgun (WGS) entry which is preliminary data.</text>
</comment>
<dbReference type="InterPro" id="IPR045155">
    <property type="entry name" value="Beta-lactam_cat"/>
</dbReference>
<dbReference type="GO" id="GO:0008800">
    <property type="term" value="F:beta-lactamase activity"/>
    <property type="evidence" value="ECO:0007669"/>
    <property type="project" value="InterPro"/>
</dbReference>
<evidence type="ECO:0000313" key="4">
    <source>
        <dbReference type="Proteomes" id="UP000662373"/>
    </source>
</evidence>
<feature type="domain" description="Beta-lactamase class A catalytic" evidence="2">
    <location>
        <begin position="63"/>
        <end position="161"/>
    </location>
</feature>
<protein>
    <submittedName>
        <fullName evidence="3">Serine hydrolase</fullName>
    </submittedName>
</protein>
<dbReference type="Proteomes" id="UP000662373">
    <property type="component" value="Unassembled WGS sequence"/>
</dbReference>
<keyword evidence="4" id="KW-1185">Reference proteome</keyword>
<organism evidence="3 4">
    <name type="scientific">Gelidibacter salicanalis</name>
    <dbReference type="NCBI Taxonomy" id="291193"/>
    <lineage>
        <taxon>Bacteria</taxon>
        <taxon>Pseudomonadati</taxon>
        <taxon>Bacteroidota</taxon>
        <taxon>Flavobacteriia</taxon>
        <taxon>Flavobacteriales</taxon>
        <taxon>Flavobacteriaceae</taxon>
        <taxon>Gelidibacter</taxon>
    </lineage>
</organism>
<dbReference type="Gene3D" id="3.40.710.10">
    <property type="entry name" value="DD-peptidase/beta-lactamase superfamily"/>
    <property type="match status" value="1"/>
</dbReference>
<dbReference type="GO" id="GO:0030655">
    <property type="term" value="P:beta-lactam antibiotic catabolic process"/>
    <property type="evidence" value="ECO:0007669"/>
    <property type="project" value="InterPro"/>
</dbReference>
<evidence type="ECO:0000313" key="3">
    <source>
        <dbReference type="EMBL" id="MBJ7882295.1"/>
    </source>
</evidence>
<proteinExistence type="predicted"/>
<keyword evidence="1" id="KW-0732">Signal</keyword>
<dbReference type="SUPFAM" id="SSF56601">
    <property type="entry name" value="beta-lactamase/transpeptidase-like"/>
    <property type="match status" value="1"/>
</dbReference>
<reference evidence="3 4" key="1">
    <citation type="submission" date="2020-09" db="EMBL/GenBank/DDBJ databases">
        <title>Draft genome of Gelidibacter salicanalis PAMC21136.</title>
        <authorList>
            <person name="Park H."/>
        </authorList>
    </citation>
    <scope>NUCLEOTIDE SEQUENCE [LARGE SCALE GENOMIC DNA]</scope>
    <source>
        <strain evidence="3 4">PAMC21136</strain>
    </source>
</reference>
<keyword evidence="3" id="KW-0378">Hydrolase</keyword>
<name>A0A934KZD7_9FLAO</name>
<gene>
    <name evidence="3" type="ORF">JEM65_16805</name>
</gene>
<sequence>MKYVTLLGILLMMGCASVSPIKKAITSDDAKLNTVMTHLPIHEVQILFSEVVRDKDGKVKFKEDKFQVDDDHYFYPASTVKLPIVLLALEKLNRNKLLNIHTPFKVENDWVTSTFAKDIIAIFAVSSNAAFNRLFEYLGQDEINQQLKDKGINAKIYHRLSIPNSDNLTTTPVLFYKNDSVIYKTETKANQPMAPLQLNSISKGIGYTIGDSLVHQPMHFSKKNYLPIRSLHGILKRLMYPEFFPKAQQFDLTAEDRQFLIDNHGSASQGSWLQPRGFSGYLC</sequence>
<dbReference type="Pfam" id="PF13354">
    <property type="entry name" value="Beta-lactamase2"/>
    <property type="match status" value="1"/>
</dbReference>
<evidence type="ECO:0000256" key="1">
    <source>
        <dbReference type="SAM" id="SignalP"/>
    </source>
</evidence>
<dbReference type="EMBL" id="JAEHJZ010000042">
    <property type="protein sequence ID" value="MBJ7882295.1"/>
    <property type="molecule type" value="Genomic_DNA"/>
</dbReference>
<accession>A0A934KZD7</accession>
<feature type="signal peptide" evidence="1">
    <location>
        <begin position="1"/>
        <end position="18"/>
    </location>
</feature>
<dbReference type="AlphaFoldDB" id="A0A934KZD7"/>
<dbReference type="InterPro" id="IPR012338">
    <property type="entry name" value="Beta-lactam/transpept-like"/>
</dbReference>
<feature type="chain" id="PRO_5036967055" evidence="1">
    <location>
        <begin position="19"/>
        <end position="283"/>
    </location>
</feature>
<dbReference type="RefSeq" id="WP_199602133.1">
    <property type="nucleotide sequence ID" value="NZ_JAEHJZ010000042.1"/>
</dbReference>
<evidence type="ECO:0000259" key="2">
    <source>
        <dbReference type="Pfam" id="PF13354"/>
    </source>
</evidence>
<dbReference type="PROSITE" id="PS51257">
    <property type="entry name" value="PROKAR_LIPOPROTEIN"/>
    <property type="match status" value="1"/>
</dbReference>